<name>A0ABN6QGV2_9BACT</name>
<reference evidence="2" key="1">
    <citation type="submission" date="2022-06" db="EMBL/GenBank/DDBJ databases">
        <title>Akkermansia biwalacus sp. nov., an anaerobic mucin-degrading bacterium isolated from human intestine.</title>
        <authorList>
            <person name="Kobayashi Y."/>
            <person name="Inoue S."/>
            <person name="Kawahara T."/>
            <person name="Kohda N."/>
        </authorList>
    </citation>
    <scope>NUCLEOTIDE SEQUENCE</scope>
    <source>
        <strain evidence="2">WON2089</strain>
    </source>
</reference>
<keyword evidence="1" id="KW-1133">Transmembrane helix</keyword>
<sequence length="220" mass="26038">MISVKLNKFMRVNIFKKIIIILLIPIIFCLIFCIGYIFGEKNIEKKYEYLDVIEDNSSSLSNFNASLWREAALTALIQMTPGSKNRVEPYISKKYLDENVLDKKHLIDTYKMALFSDAFCYKMDPTFPIDYSRTTIFWMKKLGYFLEREDFDVCPNMSEIVKLLENGDVKLEHVTPFTANRSWFYPGNYEKILKFAEKELSKRSDLENFIERTWDDESKN</sequence>
<evidence type="ECO:0000313" key="2">
    <source>
        <dbReference type="EMBL" id="BDL43769.1"/>
    </source>
</evidence>
<gene>
    <name evidence="2" type="ORF">Abiwalacus_13430</name>
</gene>
<accession>A0ABN6QGV2</accession>
<organism evidence="2 3">
    <name type="scientific">Akkermansia biwaensis</name>
    <dbReference type="NCBI Taxonomy" id="2946555"/>
    <lineage>
        <taxon>Bacteria</taxon>
        <taxon>Pseudomonadati</taxon>
        <taxon>Verrucomicrobiota</taxon>
        <taxon>Verrucomicrobiia</taxon>
        <taxon>Verrucomicrobiales</taxon>
        <taxon>Akkermansiaceae</taxon>
        <taxon>Akkermansia</taxon>
    </lineage>
</organism>
<proteinExistence type="predicted"/>
<evidence type="ECO:0000313" key="3">
    <source>
        <dbReference type="Proteomes" id="UP001062263"/>
    </source>
</evidence>
<dbReference type="Proteomes" id="UP001062263">
    <property type="component" value="Chromosome"/>
</dbReference>
<keyword evidence="1" id="KW-0472">Membrane</keyword>
<dbReference type="EMBL" id="AP025943">
    <property type="protein sequence ID" value="BDL43769.1"/>
    <property type="molecule type" value="Genomic_DNA"/>
</dbReference>
<keyword evidence="3" id="KW-1185">Reference proteome</keyword>
<protein>
    <recommendedName>
        <fullName evidence="4">SLH domain-containing protein</fullName>
    </recommendedName>
</protein>
<evidence type="ECO:0008006" key="4">
    <source>
        <dbReference type="Google" id="ProtNLM"/>
    </source>
</evidence>
<feature type="transmembrane region" description="Helical" evidence="1">
    <location>
        <begin position="18"/>
        <end position="38"/>
    </location>
</feature>
<keyword evidence="1" id="KW-0812">Transmembrane</keyword>
<evidence type="ECO:0000256" key="1">
    <source>
        <dbReference type="SAM" id="Phobius"/>
    </source>
</evidence>